<organism evidence="2 3">
    <name type="scientific">Gossypium arboreum</name>
    <name type="common">Tree cotton</name>
    <name type="synonym">Gossypium nanking</name>
    <dbReference type="NCBI Taxonomy" id="29729"/>
    <lineage>
        <taxon>Eukaryota</taxon>
        <taxon>Viridiplantae</taxon>
        <taxon>Streptophyta</taxon>
        <taxon>Embryophyta</taxon>
        <taxon>Tracheophyta</taxon>
        <taxon>Spermatophyta</taxon>
        <taxon>Magnoliopsida</taxon>
        <taxon>eudicotyledons</taxon>
        <taxon>Gunneridae</taxon>
        <taxon>Pentapetalae</taxon>
        <taxon>rosids</taxon>
        <taxon>malvids</taxon>
        <taxon>Malvales</taxon>
        <taxon>Malvaceae</taxon>
        <taxon>Malvoideae</taxon>
        <taxon>Gossypium</taxon>
    </lineage>
</organism>
<keyword evidence="3" id="KW-1185">Reference proteome</keyword>
<comment type="caution">
    <text evidence="2">The sequence shown here is derived from an EMBL/GenBank/DDBJ whole genome shotgun (WGS) entry which is preliminary data.</text>
</comment>
<name>A0ABR0NFU4_GOSAR</name>
<dbReference type="EMBL" id="JARKNE010000010">
    <property type="protein sequence ID" value="KAK5793887.1"/>
    <property type="molecule type" value="Genomic_DNA"/>
</dbReference>
<evidence type="ECO:0000256" key="1">
    <source>
        <dbReference type="SAM" id="MobiDB-lite"/>
    </source>
</evidence>
<evidence type="ECO:0000313" key="3">
    <source>
        <dbReference type="Proteomes" id="UP001358586"/>
    </source>
</evidence>
<feature type="region of interest" description="Disordered" evidence="1">
    <location>
        <begin position="72"/>
        <end position="122"/>
    </location>
</feature>
<evidence type="ECO:0000313" key="2">
    <source>
        <dbReference type="EMBL" id="KAK5793887.1"/>
    </source>
</evidence>
<reference evidence="2 3" key="1">
    <citation type="submission" date="2023-03" db="EMBL/GenBank/DDBJ databases">
        <title>WGS of Gossypium arboreum.</title>
        <authorList>
            <person name="Yu D."/>
        </authorList>
    </citation>
    <scope>NUCLEOTIDE SEQUENCE [LARGE SCALE GENOMIC DNA]</scope>
    <source>
        <tissue evidence="2">Leaf</tissue>
    </source>
</reference>
<sequence>MVALYRGNRSNQNAPIQLFTELASVEPTEDPTPLGEEHGSQKSCMVVLISYVDNQSIVREININLNVASKTNVVGDDGYDSSDPSDHEVDNNSNPDVNEALVDIDDEGVKDDGNINVSSIEN</sequence>
<protein>
    <submittedName>
        <fullName evidence="2">Uncharacterized protein</fullName>
    </submittedName>
</protein>
<proteinExistence type="predicted"/>
<gene>
    <name evidence="2" type="ORF">PVK06_035058</name>
</gene>
<dbReference type="Proteomes" id="UP001358586">
    <property type="component" value="Chromosome 10"/>
</dbReference>
<accession>A0ABR0NFU4</accession>